<name>A0A368HJ64_9GAMM</name>
<gene>
    <name evidence="2" type="ORF">C4900_01610</name>
</gene>
<dbReference type="GO" id="GO:0008999">
    <property type="term" value="F:protein-N-terminal-alanine acetyltransferase activity"/>
    <property type="evidence" value="ECO:0007669"/>
    <property type="project" value="TreeGrafter"/>
</dbReference>
<feature type="domain" description="N-acetyltransferase" evidence="1">
    <location>
        <begin position="36"/>
        <end position="189"/>
    </location>
</feature>
<accession>A0A368HJ64</accession>
<keyword evidence="3" id="KW-1185">Reference proteome</keyword>
<dbReference type="InterPro" id="IPR016181">
    <property type="entry name" value="Acyl_CoA_acyltransferase"/>
</dbReference>
<organism evidence="2 3">
    <name type="scientific">Acidiferrobacter thiooxydans</name>
    <dbReference type="NCBI Taxonomy" id="163359"/>
    <lineage>
        <taxon>Bacteria</taxon>
        <taxon>Pseudomonadati</taxon>
        <taxon>Pseudomonadota</taxon>
        <taxon>Gammaproteobacteria</taxon>
        <taxon>Acidiferrobacterales</taxon>
        <taxon>Acidiferrobacteraceae</taxon>
        <taxon>Acidiferrobacter</taxon>
    </lineage>
</organism>
<evidence type="ECO:0000313" key="2">
    <source>
        <dbReference type="EMBL" id="RCN58518.1"/>
    </source>
</evidence>
<dbReference type="PROSITE" id="PS51186">
    <property type="entry name" value="GNAT"/>
    <property type="match status" value="1"/>
</dbReference>
<dbReference type="SUPFAM" id="SSF55729">
    <property type="entry name" value="Acyl-CoA N-acyltransferases (Nat)"/>
    <property type="match status" value="1"/>
</dbReference>
<reference evidence="2 3" key="1">
    <citation type="submission" date="2018-02" db="EMBL/GenBank/DDBJ databases">
        <title>Insights into the biology of acidophilic members of the Acidiferrobacteraceae family derived from comparative genomic analyses.</title>
        <authorList>
            <person name="Issotta F."/>
            <person name="Thyssen C."/>
            <person name="Mena C."/>
            <person name="Moya A."/>
            <person name="Bellenberg S."/>
            <person name="Sproer C."/>
            <person name="Covarrubias P.C."/>
            <person name="Sand W."/>
            <person name="Quatrini R."/>
            <person name="Vera M."/>
        </authorList>
    </citation>
    <scope>NUCLEOTIDE SEQUENCE [LARGE SCALE GENOMIC DNA]</scope>
    <source>
        <strain evidence="3">m-1</strain>
    </source>
</reference>
<dbReference type="GO" id="GO:1990189">
    <property type="term" value="F:protein N-terminal-serine acetyltransferase activity"/>
    <property type="evidence" value="ECO:0007669"/>
    <property type="project" value="TreeGrafter"/>
</dbReference>
<proteinExistence type="predicted"/>
<comment type="caution">
    <text evidence="2">The sequence shown here is derived from an EMBL/GenBank/DDBJ whole genome shotgun (WGS) entry which is preliminary data.</text>
</comment>
<dbReference type="Pfam" id="PF13302">
    <property type="entry name" value="Acetyltransf_3"/>
    <property type="match status" value="1"/>
</dbReference>
<dbReference type="GO" id="GO:0005737">
    <property type="term" value="C:cytoplasm"/>
    <property type="evidence" value="ECO:0007669"/>
    <property type="project" value="TreeGrafter"/>
</dbReference>
<dbReference type="InterPro" id="IPR051908">
    <property type="entry name" value="Ribosomal_N-acetyltransferase"/>
</dbReference>
<dbReference type="PANTHER" id="PTHR43441:SF10">
    <property type="entry name" value="ACETYLTRANSFERASE"/>
    <property type="match status" value="1"/>
</dbReference>
<dbReference type="EMBL" id="PSYR01000001">
    <property type="protein sequence ID" value="RCN58518.1"/>
    <property type="molecule type" value="Genomic_DNA"/>
</dbReference>
<dbReference type="AlphaFoldDB" id="A0A368HJ64"/>
<dbReference type="PANTHER" id="PTHR43441">
    <property type="entry name" value="RIBOSOMAL-PROTEIN-SERINE ACETYLTRANSFERASE"/>
    <property type="match status" value="1"/>
</dbReference>
<sequence length="195" mass="21449">MQGINGPGDISGMSIIRTPRFVLRPYERRDATAFMYAVREAAVAADHWISWAEEAYSEQDARSWFRSVAVGHKTGTSYEYGIFSLAEEAFIGGAGLNRIDSHNRIANLGYWVRPTHRRQGVACECALALVEYAFAVLGLQRIEVVVALGNDASAGVARKIGARLECVAPNRLRVRGQPVPAYVFALVAPSRERPL</sequence>
<dbReference type="Gene3D" id="3.40.630.30">
    <property type="match status" value="1"/>
</dbReference>
<keyword evidence="2" id="KW-0808">Transferase</keyword>
<dbReference type="Proteomes" id="UP000253250">
    <property type="component" value="Unassembled WGS sequence"/>
</dbReference>
<dbReference type="InterPro" id="IPR000182">
    <property type="entry name" value="GNAT_dom"/>
</dbReference>
<evidence type="ECO:0000313" key="3">
    <source>
        <dbReference type="Proteomes" id="UP000253250"/>
    </source>
</evidence>
<protein>
    <submittedName>
        <fullName evidence="2">N-acetyltransferase</fullName>
    </submittedName>
</protein>
<evidence type="ECO:0000259" key="1">
    <source>
        <dbReference type="PROSITE" id="PS51186"/>
    </source>
</evidence>